<feature type="domain" description="PurM-like N-terminal" evidence="9">
    <location>
        <begin position="436"/>
        <end position="555"/>
    </location>
</feature>
<dbReference type="SUPFAM" id="SSF55326">
    <property type="entry name" value="PurM N-terminal domain-like"/>
    <property type="match status" value="2"/>
</dbReference>
<feature type="binding site" evidence="8">
    <location>
        <position position="117"/>
    </location>
    <ligand>
        <name>substrate</name>
    </ligand>
</feature>
<dbReference type="RefSeq" id="WP_072606388.1">
    <property type="nucleotide sequence ID" value="NZ_CP018171.1"/>
</dbReference>
<comment type="similarity">
    <text evidence="8">Belongs to the FGAMS family.</text>
</comment>
<dbReference type="EC" id="6.3.5.3" evidence="8"/>
<evidence type="ECO:0000256" key="4">
    <source>
        <dbReference type="ARBA" id="ARBA00022741"/>
    </source>
</evidence>
<feature type="binding site" evidence="8">
    <location>
        <position position="53"/>
    </location>
    <ligand>
        <name>ATP</name>
        <dbReference type="ChEBI" id="CHEBI:30616"/>
    </ligand>
</feature>
<dbReference type="OrthoDB" id="9804441at2"/>
<dbReference type="InterPro" id="IPR010918">
    <property type="entry name" value="PurM-like_C_dom"/>
</dbReference>
<dbReference type="InterPro" id="IPR010074">
    <property type="entry name" value="PRibForGlyAmidine_synth_PurL"/>
</dbReference>
<feature type="binding site" evidence="8">
    <location>
        <position position="241"/>
    </location>
    <ligand>
        <name>substrate</name>
    </ligand>
</feature>
<feature type="active site" description="Proton acceptor" evidence="8">
    <location>
        <position position="96"/>
    </location>
</feature>
<proteinExistence type="inferred from homology"/>
<keyword evidence="6 8" id="KW-0067">ATP-binding</keyword>
<dbReference type="InterPro" id="IPR041609">
    <property type="entry name" value="PurL_linker"/>
</dbReference>
<keyword evidence="3 8" id="KW-0479">Metal-binding</keyword>
<dbReference type="GO" id="GO:0005524">
    <property type="term" value="F:ATP binding"/>
    <property type="evidence" value="ECO:0007669"/>
    <property type="project" value="UniProtKB-UniRule"/>
</dbReference>
<sequence>MNIPNTVPITPELIAAHGLKPDEFQRILDLIGREPSFTELGIFSAMWNEHCSYKSSKKWLRTLPTSGPRVIQGPGENAGVVDIGDGDCVVFKMESHNHPSFIEPYQGAATGVGGILRDVFTMGARPIAAMNALRFGAPDHPKTKHLVAGVVAGVGGYGNSFGVPTVGGEVNFDPRYNGNILVNAFAAGLAKTDAIFYSKAEGVGLPVVYLGAKTGRDGVGGATMASAEFDESIEEKRPTVQVGDPFTEKCLLEACLELMASGAVIAIQDMGAAGLTCSAVEMGAKGDLGIRLELDQVPVREERMSAYEMMLSESQERMLMVLRPEKEEEAKAIFRKWGLDFAVVGRTTDDLRFRIHHQGDEVANLPIKELGDEAPEYDRPWAEPKAPSPLAADDIPQADVADSLLKLLGSPDLSSRRWVWEQYDTLIQGNSLQMPGGDAGVVRVEGHPTKALAFASDVTPRYCEADPYEGGKQAVAECWRNLTATGALPLAATDNLNFGNPERPEIMGQLVRAIAGIGDACRALEFPIVSGNVSLYNETSGTGIPPTPTIAGVGLLPDWSKMARIGFAAPGQMILLVGAPPSWGTHLGQSVYLRDIHGRADGPPPPVDLAHEKKVGDHVRSLIERGIVTAAHDLSDGGLAVALAEMAMASGIGATIPGLVDADPVSVFFGEDQGRYLLTLGIDPDGDEWDALRAEQEGLGIFAPWIGSTGGTSLKLGEARAIPVGELKAAHESWFPGFMDCN</sequence>
<feature type="binding site" evidence="8">
    <location>
        <begin position="313"/>
        <end position="315"/>
    </location>
    <ligand>
        <name>substrate</name>
    </ligand>
</feature>
<dbReference type="PANTHER" id="PTHR43555">
    <property type="entry name" value="PHOSPHORIBOSYLFORMYLGLYCINAMIDINE SYNTHASE SUBUNIT PURL"/>
    <property type="match status" value="1"/>
</dbReference>
<feature type="domain" description="PurM-like N-terminal" evidence="9">
    <location>
        <begin position="75"/>
        <end position="189"/>
    </location>
</feature>
<keyword evidence="5 8" id="KW-0658">Purine biosynthesis</keyword>
<dbReference type="InterPro" id="IPR036676">
    <property type="entry name" value="PurM-like_C_sf"/>
</dbReference>
<feature type="binding site" evidence="8">
    <location>
        <position position="92"/>
    </location>
    <ligand>
        <name>ATP</name>
        <dbReference type="ChEBI" id="CHEBI:30616"/>
    </ligand>
</feature>
<dbReference type="GO" id="GO:0006189">
    <property type="term" value="P:'de novo' IMP biosynthetic process"/>
    <property type="evidence" value="ECO:0007669"/>
    <property type="project" value="UniProtKB-UniRule"/>
</dbReference>
<dbReference type="GO" id="GO:0000287">
    <property type="term" value="F:magnesium ion binding"/>
    <property type="evidence" value="ECO:0007669"/>
    <property type="project" value="UniProtKB-UniRule"/>
</dbReference>
<evidence type="ECO:0000256" key="3">
    <source>
        <dbReference type="ARBA" id="ARBA00022723"/>
    </source>
</evidence>
<dbReference type="UniPathway" id="UPA00074">
    <property type="reaction ID" value="UER00128"/>
</dbReference>
<evidence type="ECO:0000256" key="1">
    <source>
        <dbReference type="ARBA" id="ARBA00022490"/>
    </source>
</evidence>
<feature type="binding site" evidence="8">
    <location>
        <begin position="95"/>
        <end position="98"/>
    </location>
    <ligand>
        <name>substrate</name>
    </ligand>
</feature>
<dbReference type="CDD" id="cd02203">
    <property type="entry name" value="PurL_repeat1"/>
    <property type="match status" value="1"/>
</dbReference>
<dbReference type="GO" id="GO:0004642">
    <property type="term" value="F:phosphoribosylformylglycinamidine synthase activity"/>
    <property type="evidence" value="ECO:0007669"/>
    <property type="project" value="UniProtKB-UniRule"/>
</dbReference>
<dbReference type="InterPro" id="IPR036921">
    <property type="entry name" value="PurM-like_N_sf"/>
</dbReference>
<comment type="function">
    <text evidence="8">Part of the phosphoribosylformylglycinamidine synthase complex involved in the purines biosynthetic pathway. Catalyzes the ATP-dependent conversion of formylglycinamide ribonucleotide (FGAR) and glutamine to yield formylglycinamidine ribonucleotide (FGAM) and glutamate. The FGAM synthase complex is composed of three subunits. PurQ produces an ammonia molecule by converting glutamine to glutamate. PurL transfers the ammonia molecule to FGAR to form FGAM in an ATP-dependent manner. PurS interacts with PurQ and PurL and is thought to assist in the transfer of the ammonia molecule from PurQ to PurL.</text>
</comment>
<dbReference type="Gene3D" id="3.90.650.10">
    <property type="entry name" value="PurM-like C-terminal domain"/>
    <property type="match status" value="2"/>
</dbReference>
<evidence type="ECO:0000259" key="9">
    <source>
        <dbReference type="Pfam" id="PF00586"/>
    </source>
</evidence>
<comment type="subcellular location">
    <subcellularLocation>
        <location evidence="8">Cytoplasm</location>
    </subcellularLocation>
</comment>
<accession>A0A1L3SU50</accession>
<feature type="binding site" evidence="8">
    <location>
        <position position="534"/>
    </location>
    <ligand>
        <name>substrate</name>
    </ligand>
</feature>
<evidence type="ECO:0000256" key="8">
    <source>
        <dbReference type="HAMAP-Rule" id="MF_00420"/>
    </source>
</evidence>
<evidence type="ECO:0000313" key="13">
    <source>
        <dbReference type="Proteomes" id="UP000182840"/>
    </source>
</evidence>
<reference evidence="13" key="1">
    <citation type="submission" date="2016-11" db="EMBL/GenBank/DDBJ databases">
        <title>Mesorhizobium oceanicum sp. nov., isolated from deep seawater in South China Sea.</title>
        <authorList>
            <person name="Fu G.-Y."/>
        </authorList>
    </citation>
    <scope>NUCLEOTIDE SEQUENCE [LARGE SCALE GENOMIC DNA]</scope>
    <source>
        <strain evidence="13">B7</strain>
    </source>
</reference>
<evidence type="ECO:0000313" key="12">
    <source>
        <dbReference type="EMBL" id="APH72918.1"/>
    </source>
</evidence>
<feature type="binding site" evidence="8">
    <location>
        <position position="269"/>
    </location>
    <ligand>
        <name>Mg(2+)</name>
        <dbReference type="ChEBI" id="CHEBI:18420"/>
        <label>2</label>
    </ligand>
</feature>
<keyword evidence="1 8" id="KW-0963">Cytoplasm</keyword>
<name>A0A1L3SU50_9HYPH</name>
<protein>
    <recommendedName>
        <fullName evidence="8">Phosphoribosylformylglycinamidine synthase subunit PurL</fullName>
        <shortName evidence="8">FGAM synthase</shortName>
        <ecNumber evidence="8">6.3.5.3</ecNumber>
    </recommendedName>
    <alternativeName>
        <fullName evidence="8">Formylglycinamide ribonucleotide amidotransferase subunit II</fullName>
        <shortName evidence="8">FGAR amidotransferase II</shortName>
        <shortName evidence="8">FGAR-AT II</shortName>
    </alternativeName>
    <alternativeName>
        <fullName evidence="8">Glutamine amidotransferase PurL</fullName>
    </alternativeName>
    <alternativeName>
        <fullName evidence="8">Phosphoribosylformylglycinamidine synthase subunit II</fullName>
    </alternativeName>
</protein>
<comment type="caution">
    <text evidence="8">Lacks conserved residue(s) required for the propagation of feature annotation.</text>
</comment>
<feature type="binding site" evidence="8">
    <location>
        <position position="531"/>
    </location>
    <ligand>
        <name>ATP</name>
        <dbReference type="ChEBI" id="CHEBI:30616"/>
    </ligand>
</feature>
<dbReference type="Proteomes" id="UP000182840">
    <property type="component" value="Chromosome"/>
</dbReference>
<dbReference type="AlphaFoldDB" id="A0A1L3SU50"/>
<evidence type="ECO:0000259" key="11">
    <source>
        <dbReference type="Pfam" id="PF18072"/>
    </source>
</evidence>
<feature type="domain" description="PurM-like C-terminal" evidence="10">
    <location>
        <begin position="570"/>
        <end position="679"/>
    </location>
</feature>
<feature type="binding site" evidence="8">
    <location>
        <position position="494"/>
    </location>
    <ligand>
        <name>ATP</name>
        <dbReference type="ChEBI" id="CHEBI:30616"/>
    </ligand>
</feature>
<evidence type="ECO:0000256" key="6">
    <source>
        <dbReference type="ARBA" id="ARBA00022840"/>
    </source>
</evidence>
<dbReference type="Pfam" id="PF02769">
    <property type="entry name" value="AIRS_C"/>
    <property type="match status" value="2"/>
</dbReference>
<dbReference type="SUPFAM" id="SSF56042">
    <property type="entry name" value="PurM C-terminal domain-like"/>
    <property type="match status" value="2"/>
</dbReference>
<dbReference type="EMBL" id="CP018171">
    <property type="protein sequence ID" value="APH72918.1"/>
    <property type="molecule type" value="Genomic_DNA"/>
</dbReference>
<keyword evidence="7 8" id="KW-0460">Magnesium</keyword>
<gene>
    <name evidence="8" type="primary">purL</name>
    <name evidence="12" type="ORF">BSQ44_17255</name>
</gene>
<feature type="binding site" evidence="8">
    <location>
        <position position="94"/>
    </location>
    <ligand>
        <name>Mg(2+)</name>
        <dbReference type="ChEBI" id="CHEBI:18420"/>
        <label>1</label>
    </ligand>
</feature>
<feature type="domain" description="Phosphoribosylformylglycinamidine synthase linker" evidence="11">
    <location>
        <begin position="17"/>
        <end position="54"/>
    </location>
</feature>
<evidence type="ECO:0000259" key="10">
    <source>
        <dbReference type="Pfam" id="PF02769"/>
    </source>
</evidence>
<keyword evidence="4 8" id="KW-0547">Nucleotide-binding</keyword>
<dbReference type="NCBIfam" id="TIGR01736">
    <property type="entry name" value="FGAM_synth_II"/>
    <property type="match status" value="1"/>
</dbReference>
<dbReference type="Gene3D" id="3.30.1330.10">
    <property type="entry name" value="PurM-like, N-terminal domain"/>
    <property type="match status" value="2"/>
</dbReference>
<dbReference type="Pfam" id="PF00586">
    <property type="entry name" value="AIRS"/>
    <property type="match status" value="2"/>
</dbReference>
<comment type="catalytic activity">
    <reaction evidence="8">
        <text>N(2)-formyl-N(1)-(5-phospho-beta-D-ribosyl)glycinamide + L-glutamine + ATP + H2O = 2-formamido-N(1)-(5-O-phospho-beta-D-ribosyl)acetamidine + L-glutamate + ADP + phosphate + H(+)</text>
        <dbReference type="Rhea" id="RHEA:17129"/>
        <dbReference type="ChEBI" id="CHEBI:15377"/>
        <dbReference type="ChEBI" id="CHEBI:15378"/>
        <dbReference type="ChEBI" id="CHEBI:29985"/>
        <dbReference type="ChEBI" id="CHEBI:30616"/>
        <dbReference type="ChEBI" id="CHEBI:43474"/>
        <dbReference type="ChEBI" id="CHEBI:58359"/>
        <dbReference type="ChEBI" id="CHEBI:147286"/>
        <dbReference type="ChEBI" id="CHEBI:147287"/>
        <dbReference type="ChEBI" id="CHEBI:456216"/>
        <dbReference type="EC" id="6.3.5.3"/>
    </reaction>
</comment>
<dbReference type="GO" id="GO:0005737">
    <property type="term" value="C:cytoplasm"/>
    <property type="evidence" value="ECO:0007669"/>
    <property type="project" value="UniProtKB-SubCell"/>
</dbReference>
<dbReference type="KEGG" id="meso:BSQ44_17255"/>
<dbReference type="CDD" id="cd02204">
    <property type="entry name" value="PurL_repeat2"/>
    <property type="match status" value="1"/>
</dbReference>
<evidence type="ECO:0000256" key="2">
    <source>
        <dbReference type="ARBA" id="ARBA00022598"/>
    </source>
</evidence>
<comment type="subunit">
    <text evidence="8">Monomer. Part of the FGAM synthase complex composed of 1 PurL, 1 PurQ and 2 PurS subunits.</text>
</comment>
<dbReference type="NCBIfam" id="NF002290">
    <property type="entry name" value="PRK01213.1"/>
    <property type="match status" value="1"/>
</dbReference>
<feature type="active site" evidence="8">
    <location>
        <position position="50"/>
    </location>
</feature>
<feature type="binding site" evidence="8">
    <location>
        <position position="532"/>
    </location>
    <ligand>
        <name>Mg(2+)</name>
        <dbReference type="ChEBI" id="CHEBI:18420"/>
        <label>1</label>
    </ligand>
</feature>
<dbReference type="PANTHER" id="PTHR43555:SF1">
    <property type="entry name" value="PHOSPHORIBOSYLFORMYLGLYCINAMIDINE SYNTHASE SUBUNIT PURL"/>
    <property type="match status" value="1"/>
</dbReference>
<comment type="pathway">
    <text evidence="8">Purine metabolism; IMP biosynthesis via de novo pathway; 5-amino-1-(5-phospho-D-ribosyl)imidazole from N(2)-formyl-N(1)-(5-phospho-D-ribosyl)glycinamide: step 1/2.</text>
</comment>
<dbReference type="STRING" id="1670800.BSQ44_17255"/>
<evidence type="ECO:0000256" key="7">
    <source>
        <dbReference type="ARBA" id="ARBA00022842"/>
    </source>
</evidence>
<feature type="domain" description="PurM-like C-terminal" evidence="10">
    <location>
        <begin position="203"/>
        <end position="356"/>
    </location>
</feature>
<dbReference type="HAMAP" id="MF_00420">
    <property type="entry name" value="PurL_2"/>
    <property type="match status" value="1"/>
</dbReference>
<dbReference type="FunFam" id="3.30.1330.10:FF:000004">
    <property type="entry name" value="Phosphoribosylformylglycinamidine synthase subunit PurL"/>
    <property type="match status" value="1"/>
</dbReference>
<evidence type="ECO:0000256" key="5">
    <source>
        <dbReference type="ARBA" id="ARBA00022755"/>
    </source>
</evidence>
<organism evidence="12 13">
    <name type="scientific">Aquibium oceanicum</name>
    <dbReference type="NCBI Taxonomy" id="1670800"/>
    <lineage>
        <taxon>Bacteria</taxon>
        <taxon>Pseudomonadati</taxon>
        <taxon>Pseudomonadota</taxon>
        <taxon>Alphaproteobacteria</taxon>
        <taxon>Hyphomicrobiales</taxon>
        <taxon>Phyllobacteriaceae</taxon>
        <taxon>Aquibium</taxon>
    </lineage>
</organism>
<keyword evidence="13" id="KW-1185">Reference proteome</keyword>
<feature type="binding site" evidence="8">
    <location>
        <position position="118"/>
    </location>
    <ligand>
        <name>Mg(2+)</name>
        <dbReference type="ChEBI" id="CHEBI:18420"/>
        <label>2</label>
    </ligand>
</feature>
<dbReference type="InterPro" id="IPR016188">
    <property type="entry name" value="PurM-like_N"/>
</dbReference>
<dbReference type="Pfam" id="PF18072">
    <property type="entry name" value="FGAR-AT_linker"/>
    <property type="match status" value="1"/>
</dbReference>
<keyword evidence="2 8" id="KW-0436">Ligase</keyword>
<dbReference type="PIRSF" id="PIRSF001587">
    <property type="entry name" value="FGAM_synthase_II"/>
    <property type="match status" value="1"/>
</dbReference>